<dbReference type="Pfam" id="PF05065">
    <property type="entry name" value="Phage_capsid"/>
    <property type="match status" value="1"/>
</dbReference>
<dbReference type="Gene3D" id="3.30.2320.10">
    <property type="entry name" value="hypothetical protein PF0899 domain"/>
    <property type="match status" value="1"/>
</dbReference>
<dbReference type="Proteomes" id="UP001318300">
    <property type="component" value="Unassembled WGS sequence"/>
</dbReference>
<accession>A0ABX0T9Y3</accession>
<keyword evidence="4" id="KW-1185">Reference proteome</keyword>
<evidence type="ECO:0000313" key="3">
    <source>
        <dbReference type="EMBL" id="NII42292.1"/>
    </source>
</evidence>
<dbReference type="EMBL" id="JAAOYO010000004">
    <property type="protein sequence ID" value="NII42292.1"/>
    <property type="molecule type" value="Genomic_DNA"/>
</dbReference>
<gene>
    <name evidence="3" type="ORF">E9228_002950</name>
</gene>
<evidence type="ECO:0000256" key="1">
    <source>
        <dbReference type="ARBA" id="ARBA00004328"/>
    </source>
</evidence>
<dbReference type="RefSeq" id="WP_166781267.1">
    <property type="nucleotide sequence ID" value="NZ_JAAOYO010000004.1"/>
</dbReference>
<protein>
    <submittedName>
        <fullName evidence="3">HK97 family phage major capsid protein</fullName>
    </submittedName>
</protein>
<comment type="subcellular location">
    <subcellularLocation>
        <location evidence="1">Virion</location>
    </subcellularLocation>
</comment>
<dbReference type="SUPFAM" id="SSF56563">
    <property type="entry name" value="Major capsid protein gp5"/>
    <property type="match status" value="1"/>
</dbReference>
<reference evidence="3 4" key="1">
    <citation type="submission" date="2020-03" db="EMBL/GenBank/DDBJ databases">
        <title>Above-ground endophytic microbial communities from plants in different locations in the United States.</title>
        <authorList>
            <person name="Frank C."/>
        </authorList>
    </citation>
    <scope>NUCLEOTIDE SEQUENCE [LARGE SCALE GENOMIC DNA]</scope>
    <source>
        <strain evidence="3 4">WW7</strain>
    </source>
</reference>
<evidence type="ECO:0000259" key="2">
    <source>
        <dbReference type="Pfam" id="PF05065"/>
    </source>
</evidence>
<organism evidence="3 4">
    <name type="scientific">Curtobacterium salicis</name>
    <dbReference type="NCBI Taxonomy" id="1779862"/>
    <lineage>
        <taxon>Bacteria</taxon>
        <taxon>Bacillati</taxon>
        <taxon>Actinomycetota</taxon>
        <taxon>Actinomycetes</taxon>
        <taxon>Micrococcales</taxon>
        <taxon>Microbacteriaceae</taxon>
        <taxon>Curtobacterium</taxon>
    </lineage>
</organism>
<comment type="caution">
    <text evidence="3">The sequence shown here is derived from an EMBL/GenBank/DDBJ whole genome shotgun (WGS) entry which is preliminary data.</text>
</comment>
<feature type="domain" description="Phage capsid-like C-terminal" evidence="2">
    <location>
        <begin position="129"/>
        <end position="400"/>
    </location>
</feature>
<dbReference type="InterPro" id="IPR054612">
    <property type="entry name" value="Phage_capsid-like_C"/>
</dbReference>
<dbReference type="InterPro" id="IPR024455">
    <property type="entry name" value="Phage_capsid"/>
</dbReference>
<evidence type="ECO:0000313" key="4">
    <source>
        <dbReference type="Proteomes" id="UP001318300"/>
    </source>
</evidence>
<dbReference type="Gene3D" id="3.30.2400.10">
    <property type="entry name" value="Major capsid protein gp5"/>
    <property type="match status" value="1"/>
</dbReference>
<sequence length="405" mass="42634">MGTTLKEQLSAARKAASDYIKGLEVDGHEITEDELGEARKKSDLVTELAGKVERQKGLSDLTAGLTGAVEDVPEGRPAKSLGEHFVKSVGETIARQKSEGRRVSAQSSEYKAATDVHITPGPLAPALLQVDTNIVTGVRRRLTVADLLGSETISGTALTYFVEGALEAGDFGIVAENGQKPQLHFGDPVAVTEALKKIAAFIKESDELGEDLPFLKSAIDGRLLYQLGLFEENQLLNGSGTGTNIRGLLNRSGIQTLTSASADANADTLFRAITATALNSGLDADGIIINPADYQALRLSKDANGQYFGGGFFTGQYGNGTIQEQPPLWGLRTVVTPAIAAGTTLVGAFAQSGSVIRKGGVAVEATNTNEDDFTNNRITIRAEERLLLAVRRPSGLVKVTLGAAA</sequence>
<dbReference type="NCBIfam" id="TIGR01554">
    <property type="entry name" value="major_cap_HK97"/>
    <property type="match status" value="1"/>
</dbReference>
<name>A0ABX0T9Y3_9MICO</name>
<proteinExistence type="predicted"/>